<dbReference type="EMBL" id="UYWX01021268">
    <property type="protein sequence ID" value="VDM35029.1"/>
    <property type="molecule type" value="Genomic_DNA"/>
</dbReference>
<dbReference type="GO" id="GO:0006309">
    <property type="term" value="P:apoptotic DNA fragmentation"/>
    <property type="evidence" value="ECO:0007669"/>
    <property type="project" value="TreeGrafter"/>
</dbReference>
<protein>
    <submittedName>
        <fullName evidence="6">Deoxyribonuclease II</fullName>
    </submittedName>
</protein>
<evidence type="ECO:0000313" key="4">
    <source>
        <dbReference type="EMBL" id="VDM35029.1"/>
    </source>
</evidence>
<evidence type="ECO:0000313" key="6">
    <source>
        <dbReference type="WBParaSite" id="TTAC_0001006401-mRNA-1"/>
    </source>
</evidence>
<keyword evidence="2" id="KW-0378">Hydrolase</keyword>
<dbReference type="WBParaSite" id="TTAC_0001006401-mRNA-1">
    <property type="protein sequence ID" value="TTAC_0001006401-mRNA-1"/>
    <property type="gene ID" value="TTAC_0001006401"/>
</dbReference>
<evidence type="ECO:0000313" key="5">
    <source>
        <dbReference type="Proteomes" id="UP000274429"/>
    </source>
</evidence>
<reference evidence="6" key="1">
    <citation type="submission" date="2017-02" db="UniProtKB">
        <authorList>
            <consortium name="WormBaseParasite"/>
        </authorList>
    </citation>
    <scope>IDENTIFICATION</scope>
</reference>
<gene>
    <name evidence="4" type="ORF">TTAC_LOCUS10049</name>
</gene>
<comment type="similarity">
    <text evidence="1">Belongs to the DNase II family.</text>
</comment>
<organism evidence="6">
    <name type="scientific">Hydatigena taeniaeformis</name>
    <name type="common">Feline tapeworm</name>
    <name type="synonym">Taenia taeniaeformis</name>
    <dbReference type="NCBI Taxonomy" id="6205"/>
    <lineage>
        <taxon>Eukaryota</taxon>
        <taxon>Metazoa</taxon>
        <taxon>Spiralia</taxon>
        <taxon>Lophotrochozoa</taxon>
        <taxon>Platyhelminthes</taxon>
        <taxon>Cestoda</taxon>
        <taxon>Eucestoda</taxon>
        <taxon>Cyclophyllidea</taxon>
        <taxon>Taeniidae</taxon>
        <taxon>Hydatigera</taxon>
    </lineage>
</organism>
<feature type="signal peptide" evidence="3">
    <location>
        <begin position="1"/>
        <end position="20"/>
    </location>
</feature>
<dbReference type="STRING" id="6205.A0A0R3X939"/>
<keyword evidence="3" id="KW-0732">Signal</keyword>
<dbReference type="Proteomes" id="UP000274429">
    <property type="component" value="Unassembled WGS sequence"/>
</dbReference>
<accession>A0A0R3X939</accession>
<dbReference type="InterPro" id="IPR004947">
    <property type="entry name" value="DNase_II"/>
</dbReference>
<sequence length="190" mass="21982">MGYFSTLQILLSLQYFAVHSQLGCRDDDNRIVDWHIAYKFPNSFSYAFLSPNDVEWRLSSADLRGNGFLKFTFDQVFNSTDPGLVYGMYNDEMSPTLNFTYNPWYGHMKGLFAFTENDPGFWLSHSVPKLSMKPAEFSYPETSKRYGQHFLCVSLNYSALEAIGMFLFNSYVHCLVELLEDNNQSTWLIA</sequence>
<dbReference type="PANTHER" id="PTHR10858">
    <property type="entry name" value="DEOXYRIBONUCLEASE II"/>
    <property type="match status" value="1"/>
</dbReference>
<dbReference type="AlphaFoldDB" id="A0A0R3X939"/>
<name>A0A0R3X939_HYDTA</name>
<evidence type="ECO:0000256" key="3">
    <source>
        <dbReference type="SAM" id="SignalP"/>
    </source>
</evidence>
<evidence type="ECO:0000256" key="2">
    <source>
        <dbReference type="ARBA" id="ARBA00022801"/>
    </source>
</evidence>
<reference evidence="4 5" key="2">
    <citation type="submission" date="2018-11" db="EMBL/GenBank/DDBJ databases">
        <authorList>
            <consortium name="Pathogen Informatics"/>
        </authorList>
    </citation>
    <scope>NUCLEOTIDE SEQUENCE [LARGE SCALE GENOMIC DNA]</scope>
</reference>
<dbReference type="OrthoDB" id="10261598at2759"/>
<evidence type="ECO:0000256" key="1">
    <source>
        <dbReference type="ARBA" id="ARBA00007527"/>
    </source>
</evidence>
<dbReference type="GO" id="GO:0004531">
    <property type="term" value="F:deoxyribonuclease II activity"/>
    <property type="evidence" value="ECO:0007669"/>
    <property type="project" value="InterPro"/>
</dbReference>
<dbReference type="Pfam" id="PF03265">
    <property type="entry name" value="DNase_II"/>
    <property type="match status" value="1"/>
</dbReference>
<keyword evidence="5" id="KW-1185">Reference proteome</keyword>
<dbReference type="PANTHER" id="PTHR10858:SF23">
    <property type="entry name" value="DEOXYRIBONUCLEASE II"/>
    <property type="match status" value="1"/>
</dbReference>
<proteinExistence type="inferred from homology"/>
<dbReference type="CDD" id="cd09120">
    <property type="entry name" value="PLDc_DNaseII_1"/>
    <property type="match status" value="1"/>
</dbReference>
<feature type="chain" id="PRO_5043133302" evidence="3">
    <location>
        <begin position="21"/>
        <end position="190"/>
    </location>
</feature>